<sequence length="266" mass="27600">MLTTLSLASSCLTETWLSTGSETGTGVVLGNPYDTSCWHASKDLTTTISPAICPPGYKSACDASSPRDASETVWACCPSGFHCDAGYYSCLSDASPGITKTYDAITTDILGNTITTQHTTDGGINAHSIRVAFHSSDLAMLTLPTDSLYQETLTLTSTIPTSTSDTDTSAISSGNLSVGATVGVGIGVAVAVFLLLGVAGLAYRRYRRRRQGVAAGEDDHPPFSKSELGQVRAGLSSTPLSEMNGAPGLFELETKTVGKIPTSIAT</sequence>
<reference evidence="1 2" key="1">
    <citation type="journal article" date="2022" name="New Phytol.">
        <title>Ecological generalism drives hyperdiversity of secondary metabolite gene clusters in xylarialean endophytes.</title>
        <authorList>
            <person name="Franco M.E.E."/>
            <person name="Wisecaver J.H."/>
            <person name="Arnold A.E."/>
            <person name="Ju Y.M."/>
            <person name="Slot J.C."/>
            <person name="Ahrendt S."/>
            <person name="Moore L.P."/>
            <person name="Eastman K.E."/>
            <person name="Scott K."/>
            <person name="Konkel Z."/>
            <person name="Mondo S.J."/>
            <person name="Kuo A."/>
            <person name="Hayes R.D."/>
            <person name="Haridas S."/>
            <person name="Andreopoulos B."/>
            <person name="Riley R."/>
            <person name="LaButti K."/>
            <person name="Pangilinan J."/>
            <person name="Lipzen A."/>
            <person name="Amirebrahimi M."/>
            <person name="Yan J."/>
            <person name="Adam C."/>
            <person name="Keymanesh K."/>
            <person name="Ng V."/>
            <person name="Louie K."/>
            <person name="Northen T."/>
            <person name="Drula E."/>
            <person name="Henrissat B."/>
            <person name="Hsieh H.M."/>
            <person name="Youens-Clark K."/>
            <person name="Lutzoni F."/>
            <person name="Miadlikowska J."/>
            <person name="Eastwood D.C."/>
            <person name="Hamelin R.C."/>
            <person name="Grigoriev I.V."/>
            <person name="U'Ren J.M."/>
        </authorList>
    </citation>
    <scope>NUCLEOTIDE SEQUENCE [LARGE SCALE GENOMIC DNA]</scope>
    <source>
        <strain evidence="1 2">CBS 119005</strain>
    </source>
</reference>
<evidence type="ECO:0000313" key="1">
    <source>
        <dbReference type="EMBL" id="KAI4864431.1"/>
    </source>
</evidence>
<keyword evidence="2" id="KW-1185">Reference proteome</keyword>
<accession>A0ACB9YZD2</accession>
<comment type="caution">
    <text evidence="1">The sequence shown here is derived from an EMBL/GenBank/DDBJ whole genome shotgun (WGS) entry which is preliminary data.</text>
</comment>
<evidence type="ECO:0000313" key="2">
    <source>
        <dbReference type="Proteomes" id="UP001497700"/>
    </source>
</evidence>
<organism evidence="1 2">
    <name type="scientific">Hypoxylon rubiginosum</name>
    <dbReference type="NCBI Taxonomy" id="110542"/>
    <lineage>
        <taxon>Eukaryota</taxon>
        <taxon>Fungi</taxon>
        <taxon>Dikarya</taxon>
        <taxon>Ascomycota</taxon>
        <taxon>Pezizomycotina</taxon>
        <taxon>Sordariomycetes</taxon>
        <taxon>Xylariomycetidae</taxon>
        <taxon>Xylariales</taxon>
        <taxon>Hypoxylaceae</taxon>
        <taxon>Hypoxylon</taxon>
    </lineage>
</organism>
<dbReference type="EMBL" id="MU393486">
    <property type="protein sequence ID" value="KAI4864431.1"/>
    <property type="molecule type" value="Genomic_DNA"/>
</dbReference>
<gene>
    <name evidence="1" type="ORF">F4820DRAFT_333932</name>
</gene>
<dbReference type="Proteomes" id="UP001497700">
    <property type="component" value="Unassembled WGS sequence"/>
</dbReference>
<proteinExistence type="predicted"/>
<protein>
    <submittedName>
        <fullName evidence="1">Uncharacterized protein</fullName>
    </submittedName>
</protein>
<name>A0ACB9YZD2_9PEZI</name>